<proteinExistence type="predicted"/>
<comment type="caution">
    <text evidence="3">The sequence shown here is derived from an EMBL/GenBank/DDBJ whole genome shotgun (WGS) entry which is preliminary data.</text>
</comment>
<sequence>MVLLHEPLTPNERAAFAVSSRLLSCFVTESLLPAYYIPVKGQSTACAGLLVILPPGKETSQGNLTIFMLADIFAIVPLHHPPVNKGDDKENIYSRVSLVDPLDMLPQIYGLCPSIVNSEQRDIYGLLSVLESFCDINESIAFEPMNNPLDLWDRFTQSRTNELDETLKRTIRNELMSSWHWQAQSFSAPPKCPSIDSSEIIWEQSLVTGHPIHPMHRTRMLPFNINPEYDWYHPVVRFVRVPRERFDVLGPFHDNIRRLVHSGNESKSMIIPVHELQLSRIISRFPDVEVLPEETNIRADALASIRTVIIPSFPDLSVKLAVGVKISSALRTITHYTANFGPRFSQQIVPKLSITKEVLFIEEEIASAVYRAEDPDEAKHFSAILRKRYIPKPDETVIVCTALWETGHSDVLGGVSAVEHAFELNTTEKRKDFLDRYIRLALEALLPPLIHNGVAFEAHGQNALARFDSKTRQLLGFIVRDFGGVHIHPPTMKSSTEVDFEFLEGHCVVTPCIEEVYDTFYYTVIHSHLQRMIRALGMHYNGIGWEMVRGHLEKLIPPKHELRKLWLDPDSEKSKYIPGKALMKMRMQGLYRDNVYSPFPNLIFYTGEKAVEV</sequence>
<dbReference type="InterPro" id="IPR007310">
    <property type="entry name" value="Aerobactin_biosyn_IucA/IucC_N"/>
</dbReference>
<dbReference type="GO" id="GO:0016881">
    <property type="term" value="F:acid-amino acid ligase activity"/>
    <property type="evidence" value="ECO:0007669"/>
    <property type="project" value="UniProtKB-ARBA"/>
</dbReference>
<organism evidence="3 4">
    <name type="scientific">Tetrapyrgos nigripes</name>
    <dbReference type="NCBI Taxonomy" id="182062"/>
    <lineage>
        <taxon>Eukaryota</taxon>
        <taxon>Fungi</taxon>
        <taxon>Dikarya</taxon>
        <taxon>Basidiomycota</taxon>
        <taxon>Agaricomycotina</taxon>
        <taxon>Agaricomycetes</taxon>
        <taxon>Agaricomycetidae</taxon>
        <taxon>Agaricales</taxon>
        <taxon>Marasmiineae</taxon>
        <taxon>Marasmiaceae</taxon>
        <taxon>Tetrapyrgos</taxon>
    </lineage>
</organism>
<keyword evidence="4" id="KW-1185">Reference proteome</keyword>
<name>A0A8H5CPP2_9AGAR</name>
<dbReference type="Proteomes" id="UP000559256">
    <property type="component" value="Unassembled WGS sequence"/>
</dbReference>
<evidence type="ECO:0000313" key="4">
    <source>
        <dbReference type="Proteomes" id="UP000559256"/>
    </source>
</evidence>
<accession>A0A8H5CPP2</accession>
<protein>
    <recommendedName>
        <fullName evidence="5">IucC family-domain-containing protein</fullName>
    </recommendedName>
</protein>
<feature type="domain" description="Aerobactin siderophore biosynthesis IucA/IucC-like C-terminal" evidence="2">
    <location>
        <begin position="432"/>
        <end position="588"/>
    </location>
</feature>
<evidence type="ECO:0000259" key="1">
    <source>
        <dbReference type="Pfam" id="PF04183"/>
    </source>
</evidence>
<feature type="domain" description="Aerobactin siderophore biosynthesis IucA/IucC N-terminal" evidence="1">
    <location>
        <begin position="262"/>
        <end position="404"/>
    </location>
</feature>
<dbReference type="InterPro" id="IPR037455">
    <property type="entry name" value="LucA/IucC-like"/>
</dbReference>
<evidence type="ECO:0000259" key="2">
    <source>
        <dbReference type="Pfam" id="PF06276"/>
    </source>
</evidence>
<dbReference type="Pfam" id="PF06276">
    <property type="entry name" value="FhuF"/>
    <property type="match status" value="1"/>
</dbReference>
<evidence type="ECO:0000313" key="3">
    <source>
        <dbReference type="EMBL" id="KAF5345677.1"/>
    </source>
</evidence>
<dbReference type="AlphaFoldDB" id="A0A8H5CPP2"/>
<dbReference type="InterPro" id="IPR022770">
    <property type="entry name" value="IucA/IucC-like_C"/>
</dbReference>
<reference evidence="3 4" key="1">
    <citation type="journal article" date="2020" name="ISME J.">
        <title>Uncovering the hidden diversity of litter-decomposition mechanisms in mushroom-forming fungi.</title>
        <authorList>
            <person name="Floudas D."/>
            <person name="Bentzer J."/>
            <person name="Ahren D."/>
            <person name="Johansson T."/>
            <person name="Persson P."/>
            <person name="Tunlid A."/>
        </authorList>
    </citation>
    <scope>NUCLEOTIDE SEQUENCE [LARGE SCALE GENOMIC DNA]</scope>
    <source>
        <strain evidence="3 4">CBS 291.85</strain>
    </source>
</reference>
<dbReference type="OrthoDB" id="2117718at2759"/>
<gene>
    <name evidence="3" type="ORF">D9758_013059</name>
</gene>
<dbReference type="GO" id="GO:0019290">
    <property type="term" value="P:siderophore biosynthetic process"/>
    <property type="evidence" value="ECO:0007669"/>
    <property type="project" value="InterPro"/>
</dbReference>
<dbReference type="EMBL" id="JAACJM010000109">
    <property type="protein sequence ID" value="KAF5345677.1"/>
    <property type="molecule type" value="Genomic_DNA"/>
</dbReference>
<dbReference type="PANTHER" id="PTHR34384:SF5">
    <property type="entry name" value="L-2,3-DIAMINOPROPANOATE--CITRATE LIGASE"/>
    <property type="match status" value="1"/>
</dbReference>
<dbReference type="Gene3D" id="1.10.510.40">
    <property type="match status" value="1"/>
</dbReference>
<evidence type="ECO:0008006" key="5">
    <source>
        <dbReference type="Google" id="ProtNLM"/>
    </source>
</evidence>
<dbReference type="Pfam" id="PF04183">
    <property type="entry name" value="IucA_IucC"/>
    <property type="match status" value="1"/>
</dbReference>
<dbReference type="PANTHER" id="PTHR34384">
    <property type="entry name" value="L-2,3-DIAMINOPROPANOATE--CITRATE LIGASE"/>
    <property type="match status" value="1"/>
</dbReference>